<gene>
    <name evidence="2" type="ORF">V5O48_007182</name>
</gene>
<dbReference type="Pfam" id="PF18759">
    <property type="entry name" value="Plavaka"/>
    <property type="match status" value="1"/>
</dbReference>
<proteinExistence type="predicted"/>
<dbReference type="InterPro" id="IPR041078">
    <property type="entry name" value="Plavaka"/>
</dbReference>
<name>A0ABR3FHF6_9AGAR</name>
<evidence type="ECO:0000256" key="1">
    <source>
        <dbReference type="SAM" id="MobiDB-lite"/>
    </source>
</evidence>
<keyword evidence="3" id="KW-1185">Reference proteome</keyword>
<evidence type="ECO:0000313" key="2">
    <source>
        <dbReference type="EMBL" id="KAL0574790.1"/>
    </source>
</evidence>
<feature type="compositionally biased region" description="Acidic residues" evidence="1">
    <location>
        <begin position="48"/>
        <end position="67"/>
    </location>
</feature>
<accession>A0ABR3FHF6</accession>
<organism evidence="2 3">
    <name type="scientific">Marasmius crinis-equi</name>
    <dbReference type="NCBI Taxonomy" id="585013"/>
    <lineage>
        <taxon>Eukaryota</taxon>
        <taxon>Fungi</taxon>
        <taxon>Dikarya</taxon>
        <taxon>Basidiomycota</taxon>
        <taxon>Agaricomycotina</taxon>
        <taxon>Agaricomycetes</taxon>
        <taxon>Agaricomycetidae</taxon>
        <taxon>Agaricales</taxon>
        <taxon>Marasmiineae</taxon>
        <taxon>Marasmiaceae</taxon>
        <taxon>Marasmius</taxon>
    </lineage>
</organism>
<reference evidence="2 3" key="1">
    <citation type="submission" date="2024-02" db="EMBL/GenBank/DDBJ databases">
        <title>A draft genome for the cacao thread blight pathogen Marasmius crinis-equi.</title>
        <authorList>
            <person name="Cohen S.P."/>
            <person name="Baruah I.K."/>
            <person name="Amoako-Attah I."/>
            <person name="Bukari Y."/>
            <person name="Meinhardt L.W."/>
            <person name="Bailey B.A."/>
        </authorList>
    </citation>
    <scope>NUCLEOTIDE SEQUENCE [LARGE SCALE GENOMIC DNA]</scope>
    <source>
        <strain evidence="2 3">GH-76</strain>
    </source>
</reference>
<dbReference type="Proteomes" id="UP001465976">
    <property type="component" value="Unassembled WGS sequence"/>
</dbReference>
<comment type="caution">
    <text evidence="2">The sequence shown here is derived from an EMBL/GenBank/DDBJ whole genome shotgun (WGS) entry which is preliminary data.</text>
</comment>
<feature type="region of interest" description="Disordered" evidence="1">
    <location>
        <begin position="42"/>
        <end position="67"/>
    </location>
</feature>
<sequence length="1017" mass="113906">MPSCHGCHTTFTALGFRSHLAQTERAECIAYGQALDGIYTHPQHSFSDDSDNENELGGEFSDSDNDKEDLVYMGDGWEETFKPQFFDVDLDFEPKAFAGDLLGDYDLDDLGQPDGGIGAQTRDDGWLAQDETSGLDGGFDFNDYDGNNGYNDDDDEMHAMVEKTWEPPHDTTTTVTAEPENINSVPTTPPATTSSPTRRVSIEDHLRQKPFVVKFTGKAGTPLTEGETQYSDGNKRYSKALGSTGTAVWHPFTSELDWLVGKWAKLRGPGSNAFNELLKIPGLVKKLDLSYKTMQELNSIIDNQLPGRPRFRREEVVVANEAFEFYYRDIIKCIRTLWGDTDLTNYLIVAPERHYTDSSRQTRLYHSMHTGKWWWSTQKAVEETHPGAIIIPLIISTDKTQLTVTKAGRRRALANLFHACMGHITEPLCKAGTSGVTVVDGKGVARRGHPILAAYVADYPEQTLVTGAKSNRCPGLCPTEPHELGKDNMDLPFKDLGTALQVLEKISEGPTIFTKACKEAGMKPIPEPFWKDLPYTNIFQSMTPDILHQLFQGIIKHLIAWLISIMGADEVDARCRCFPPNHNICLFMRGISGLSRVTGTEHQQIARFILGLVIDAPVGNAATSRKLVAAVRAILDFIYLAQYPLQTSETLSLLRQSLASFHLNKAIFVELGACKGFKLPKLHACQHFARHFENMGTADNYNTEYTERLHIDLAKNAYHSTNHRDEFPQMVAWLERREKIHRHMKYIDFLLSDSSSPPLLYGVTPGVSFERTMKLTIHPSMKALPFPRLSSTYGATYFRDALARYVVGLRNPHLTLQAQIAQARQLYIPFASVQVWHRMKWTTPDIYSSVEHGTVVVDSAHVIPARKNTRGKMVPGRFDTVLVNVAGAGDKFGVKGYCVGRLRLIIGLNKTSLSELFQPDEYELVPPHLAYIEWFTPFTPRPDSVSGLYRIARSADATAGSVDASIVPVSDIRRSIHLYPKFGPVAPPEWTSSNVLDQAPHFYVNSFSDRHTYFTIF</sequence>
<protein>
    <submittedName>
        <fullName evidence="2">Uncharacterized protein</fullName>
    </submittedName>
</protein>
<evidence type="ECO:0000313" key="3">
    <source>
        <dbReference type="Proteomes" id="UP001465976"/>
    </source>
</evidence>
<feature type="region of interest" description="Disordered" evidence="1">
    <location>
        <begin position="167"/>
        <end position="199"/>
    </location>
</feature>
<dbReference type="EMBL" id="JBAHYK010000365">
    <property type="protein sequence ID" value="KAL0574790.1"/>
    <property type="molecule type" value="Genomic_DNA"/>
</dbReference>
<feature type="compositionally biased region" description="Low complexity" evidence="1">
    <location>
        <begin position="184"/>
        <end position="199"/>
    </location>
</feature>